<comment type="caution">
    <text evidence="2">The sequence shown here is derived from an EMBL/GenBank/DDBJ whole genome shotgun (WGS) entry which is preliminary data.</text>
</comment>
<dbReference type="Proteomes" id="UP001431221">
    <property type="component" value="Unassembled WGS sequence"/>
</dbReference>
<evidence type="ECO:0000313" key="2">
    <source>
        <dbReference type="EMBL" id="MCK7612154.1"/>
    </source>
</evidence>
<feature type="transmembrane region" description="Helical" evidence="1">
    <location>
        <begin position="85"/>
        <end position="107"/>
    </location>
</feature>
<dbReference type="Pfam" id="PF10067">
    <property type="entry name" value="DUF2306"/>
    <property type="match status" value="1"/>
</dbReference>
<feature type="transmembrane region" description="Helical" evidence="1">
    <location>
        <begin position="113"/>
        <end position="135"/>
    </location>
</feature>
<feature type="transmembrane region" description="Helical" evidence="1">
    <location>
        <begin position="177"/>
        <end position="198"/>
    </location>
</feature>
<sequence>MNGLVKVLGRVGFTVAAVLSVLIALVSYRFLPQGVETAMDFMAHHVQDNALMLYAHIGVAPIALAVMPFQFLKNLRARRPAVHRWLGRIHVAAILVSGVAGFQLAFYTSAGPFAAAGFAILAVIWLSTTGMAFYFALKRQIDLHRIWMLRSAALTFAAVTLRVYLGAATAAGIDFDTAYLLVSWLAWVPNALVMEAYLWTRRGSSRRIAASEPQPT</sequence>
<keyword evidence="1" id="KW-0812">Transmembrane</keyword>
<keyword evidence="1" id="KW-1133">Transmembrane helix</keyword>
<gene>
    <name evidence="2" type="ORF">M0H32_08280</name>
</gene>
<proteinExistence type="predicted"/>
<feature type="transmembrane region" description="Helical" evidence="1">
    <location>
        <begin position="51"/>
        <end position="73"/>
    </location>
</feature>
<dbReference type="InterPro" id="IPR018750">
    <property type="entry name" value="DUF2306_membrane"/>
</dbReference>
<protein>
    <submittedName>
        <fullName evidence="2">DUF2306 domain-containing protein</fullName>
    </submittedName>
</protein>
<accession>A0ABT0GRS8</accession>
<keyword evidence="1" id="KW-0472">Membrane</keyword>
<evidence type="ECO:0000313" key="3">
    <source>
        <dbReference type="Proteomes" id="UP001431221"/>
    </source>
</evidence>
<reference evidence="2" key="1">
    <citation type="submission" date="2022-04" db="EMBL/GenBank/DDBJ databases">
        <title>Roseibium sp. CAU 1639 isolated from mud.</title>
        <authorList>
            <person name="Kim W."/>
        </authorList>
    </citation>
    <scope>NUCLEOTIDE SEQUENCE</scope>
    <source>
        <strain evidence="2">CAU 1639</strain>
    </source>
</reference>
<dbReference type="RefSeq" id="WP_248153102.1">
    <property type="nucleotide sequence ID" value="NZ_JALNMJ010000004.1"/>
</dbReference>
<feature type="transmembrane region" description="Helical" evidence="1">
    <location>
        <begin position="7"/>
        <end position="31"/>
    </location>
</feature>
<evidence type="ECO:0000256" key="1">
    <source>
        <dbReference type="SAM" id="Phobius"/>
    </source>
</evidence>
<name>A0ABT0GRS8_9HYPH</name>
<organism evidence="2 3">
    <name type="scientific">Roseibium sediminicola</name>
    <dbReference type="NCBI Taxonomy" id="2933272"/>
    <lineage>
        <taxon>Bacteria</taxon>
        <taxon>Pseudomonadati</taxon>
        <taxon>Pseudomonadota</taxon>
        <taxon>Alphaproteobacteria</taxon>
        <taxon>Hyphomicrobiales</taxon>
        <taxon>Stappiaceae</taxon>
        <taxon>Roseibium</taxon>
    </lineage>
</organism>
<feature type="transmembrane region" description="Helical" evidence="1">
    <location>
        <begin position="147"/>
        <end position="165"/>
    </location>
</feature>
<keyword evidence="3" id="KW-1185">Reference proteome</keyword>
<dbReference type="EMBL" id="JALNMJ010000004">
    <property type="protein sequence ID" value="MCK7612154.1"/>
    <property type="molecule type" value="Genomic_DNA"/>
</dbReference>